<evidence type="ECO:0000313" key="12">
    <source>
        <dbReference type="EMBL" id="CAG7837059.1"/>
    </source>
</evidence>
<dbReference type="GO" id="GO:0005737">
    <property type="term" value="C:cytoplasm"/>
    <property type="evidence" value="ECO:0007669"/>
    <property type="project" value="TreeGrafter"/>
</dbReference>
<keyword evidence="6 9" id="KW-0067">ATP-binding</keyword>
<dbReference type="SMART" id="SM00220">
    <property type="entry name" value="S_TKc"/>
    <property type="match status" value="1"/>
</dbReference>
<evidence type="ECO:0000256" key="8">
    <source>
        <dbReference type="ARBA" id="ARBA00048679"/>
    </source>
</evidence>
<dbReference type="OrthoDB" id="2649at2759"/>
<feature type="domain" description="Protein kinase" evidence="11">
    <location>
        <begin position="84"/>
        <end position="419"/>
    </location>
</feature>
<evidence type="ECO:0000259" key="11">
    <source>
        <dbReference type="PROSITE" id="PS50011"/>
    </source>
</evidence>
<feature type="non-terminal residue" evidence="12">
    <location>
        <position position="1"/>
    </location>
</feature>
<reference evidence="12" key="1">
    <citation type="submission" date="2021-06" db="EMBL/GenBank/DDBJ databases">
        <authorList>
            <person name="Hodson N. C."/>
            <person name="Mongue J. A."/>
            <person name="Jaron S. K."/>
        </authorList>
    </citation>
    <scope>NUCLEOTIDE SEQUENCE</scope>
</reference>
<keyword evidence="5" id="KW-0418">Kinase</keyword>
<comment type="similarity">
    <text evidence="10">Belongs to the protein kinase superfamily.</text>
</comment>
<dbReference type="PROSITE" id="PS00108">
    <property type="entry name" value="PROTEIN_KINASE_ST"/>
    <property type="match status" value="1"/>
</dbReference>
<dbReference type="PANTHER" id="PTHR47634">
    <property type="entry name" value="PROTEIN KINASE DOMAIN-CONTAINING PROTEIN-RELATED"/>
    <property type="match status" value="1"/>
</dbReference>
<evidence type="ECO:0000256" key="10">
    <source>
        <dbReference type="RuleBase" id="RU000304"/>
    </source>
</evidence>
<keyword evidence="4 9" id="KW-0547">Nucleotide-binding</keyword>
<gene>
    <name evidence="12" type="ORF">AFUS01_LOCUS46228</name>
</gene>
<dbReference type="EC" id="2.7.11.1" evidence="1"/>
<comment type="catalytic activity">
    <reaction evidence="8">
        <text>L-seryl-[protein] + ATP = O-phospho-L-seryl-[protein] + ADP + H(+)</text>
        <dbReference type="Rhea" id="RHEA:17989"/>
        <dbReference type="Rhea" id="RHEA-COMP:9863"/>
        <dbReference type="Rhea" id="RHEA-COMP:11604"/>
        <dbReference type="ChEBI" id="CHEBI:15378"/>
        <dbReference type="ChEBI" id="CHEBI:29999"/>
        <dbReference type="ChEBI" id="CHEBI:30616"/>
        <dbReference type="ChEBI" id="CHEBI:83421"/>
        <dbReference type="ChEBI" id="CHEBI:456216"/>
        <dbReference type="EC" id="2.7.11.1"/>
    </reaction>
</comment>
<keyword evidence="3" id="KW-0808">Transferase</keyword>
<sequence length="419" mass="47092">WVSHSHGVTREEGQCLKLPTLQLDRQFHDGGHSKEIGRRHSIDNFMMEDIQKKLEDVSFSGNKVVLEKLVNYPVAIGGVLTGRYLIQRKLGYGNFSTVWQCKDLKTGSVVAIKVIKSGGQDTASAKWEVRVHKLIQDVGHRNKNDPNLRRIVKFRNWFTVSRVNGAGPAEHRCLVFESLGKSVARRTFGIPMVKRITRQVLEGLVYLHCKCNIMHGDIKPENVLVSAPERCENGSSGEGSPVSFEVLHTTEDSEINIKLADFGNALRCIGTNFKHFQHTIQTRAYRCPEIIIGSSFNCTADVWSVACLAFELATGSYLFNPCKCTSKLADHDACHLALITGLLGHFPVDQALAGKYSKELFDPEGELLYTKTRDLVQWSISQRLTEFFGSTNGSSMFNIHVVKRLKLRDLNPSVEYWIK</sequence>
<dbReference type="Pfam" id="PF00069">
    <property type="entry name" value="Pkinase"/>
    <property type="match status" value="1"/>
</dbReference>
<dbReference type="InterPro" id="IPR017441">
    <property type="entry name" value="Protein_kinase_ATP_BS"/>
</dbReference>
<dbReference type="PANTHER" id="PTHR47634:SF9">
    <property type="entry name" value="PROTEIN KINASE DOMAIN-CONTAINING PROTEIN-RELATED"/>
    <property type="match status" value="1"/>
</dbReference>
<keyword evidence="2 10" id="KW-0723">Serine/threonine-protein kinase</keyword>
<proteinExistence type="inferred from homology"/>
<dbReference type="EMBL" id="CAJVCH010571267">
    <property type="protein sequence ID" value="CAG7837059.1"/>
    <property type="molecule type" value="Genomic_DNA"/>
</dbReference>
<dbReference type="GO" id="GO:0050684">
    <property type="term" value="P:regulation of mRNA processing"/>
    <property type="evidence" value="ECO:0007669"/>
    <property type="project" value="TreeGrafter"/>
</dbReference>
<accession>A0A8J2PXH6</accession>
<dbReference type="InterPro" id="IPR051334">
    <property type="entry name" value="SRPK"/>
</dbReference>
<evidence type="ECO:0000256" key="1">
    <source>
        <dbReference type="ARBA" id="ARBA00012513"/>
    </source>
</evidence>
<dbReference type="InterPro" id="IPR000719">
    <property type="entry name" value="Prot_kinase_dom"/>
</dbReference>
<evidence type="ECO:0000313" key="13">
    <source>
        <dbReference type="Proteomes" id="UP000708208"/>
    </source>
</evidence>
<dbReference type="AlphaFoldDB" id="A0A8J2PXH6"/>
<dbReference type="GO" id="GO:0005634">
    <property type="term" value="C:nucleus"/>
    <property type="evidence" value="ECO:0007669"/>
    <property type="project" value="TreeGrafter"/>
</dbReference>
<evidence type="ECO:0000256" key="7">
    <source>
        <dbReference type="ARBA" id="ARBA00047899"/>
    </source>
</evidence>
<evidence type="ECO:0000256" key="9">
    <source>
        <dbReference type="PROSITE-ProRule" id="PRU10141"/>
    </source>
</evidence>
<evidence type="ECO:0000256" key="6">
    <source>
        <dbReference type="ARBA" id="ARBA00022840"/>
    </source>
</evidence>
<name>A0A8J2PXH6_9HEXA</name>
<evidence type="ECO:0000256" key="5">
    <source>
        <dbReference type="ARBA" id="ARBA00022777"/>
    </source>
</evidence>
<evidence type="ECO:0000256" key="3">
    <source>
        <dbReference type="ARBA" id="ARBA00022679"/>
    </source>
</evidence>
<evidence type="ECO:0000256" key="4">
    <source>
        <dbReference type="ARBA" id="ARBA00022741"/>
    </source>
</evidence>
<dbReference type="GO" id="GO:0004674">
    <property type="term" value="F:protein serine/threonine kinase activity"/>
    <property type="evidence" value="ECO:0007669"/>
    <property type="project" value="UniProtKB-KW"/>
</dbReference>
<organism evidence="12 13">
    <name type="scientific">Allacma fusca</name>
    <dbReference type="NCBI Taxonomy" id="39272"/>
    <lineage>
        <taxon>Eukaryota</taxon>
        <taxon>Metazoa</taxon>
        <taxon>Ecdysozoa</taxon>
        <taxon>Arthropoda</taxon>
        <taxon>Hexapoda</taxon>
        <taxon>Collembola</taxon>
        <taxon>Symphypleona</taxon>
        <taxon>Sminthuridae</taxon>
        <taxon>Allacma</taxon>
    </lineage>
</organism>
<protein>
    <recommendedName>
        <fullName evidence="1">non-specific serine/threonine protein kinase</fullName>
        <ecNumber evidence="1">2.7.11.1</ecNumber>
    </recommendedName>
</protein>
<comment type="caution">
    <text evidence="12">The sequence shown here is derived from an EMBL/GenBank/DDBJ whole genome shotgun (WGS) entry which is preliminary data.</text>
</comment>
<dbReference type="PROSITE" id="PS00107">
    <property type="entry name" value="PROTEIN_KINASE_ATP"/>
    <property type="match status" value="1"/>
</dbReference>
<feature type="binding site" evidence="9">
    <location>
        <position position="113"/>
    </location>
    <ligand>
        <name>ATP</name>
        <dbReference type="ChEBI" id="CHEBI:30616"/>
    </ligand>
</feature>
<keyword evidence="13" id="KW-1185">Reference proteome</keyword>
<dbReference type="PROSITE" id="PS50011">
    <property type="entry name" value="PROTEIN_KINASE_DOM"/>
    <property type="match status" value="1"/>
</dbReference>
<dbReference type="Proteomes" id="UP000708208">
    <property type="component" value="Unassembled WGS sequence"/>
</dbReference>
<dbReference type="GO" id="GO:0000245">
    <property type="term" value="P:spliceosomal complex assembly"/>
    <property type="evidence" value="ECO:0007669"/>
    <property type="project" value="TreeGrafter"/>
</dbReference>
<dbReference type="GO" id="GO:0005524">
    <property type="term" value="F:ATP binding"/>
    <property type="evidence" value="ECO:0007669"/>
    <property type="project" value="UniProtKB-UniRule"/>
</dbReference>
<comment type="catalytic activity">
    <reaction evidence="7">
        <text>L-threonyl-[protein] + ATP = O-phospho-L-threonyl-[protein] + ADP + H(+)</text>
        <dbReference type="Rhea" id="RHEA:46608"/>
        <dbReference type="Rhea" id="RHEA-COMP:11060"/>
        <dbReference type="Rhea" id="RHEA-COMP:11605"/>
        <dbReference type="ChEBI" id="CHEBI:15378"/>
        <dbReference type="ChEBI" id="CHEBI:30013"/>
        <dbReference type="ChEBI" id="CHEBI:30616"/>
        <dbReference type="ChEBI" id="CHEBI:61977"/>
        <dbReference type="ChEBI" id="CHEBI:456216"/>
        <dbReference type="EC" id="2.7.11.1"/>
    </reaction>
</comment>
<evidence type="ECO:0000256" key="2">
    <source>
        <dbReference type="ARBA" id="ARBA00022527"/>
    </source>
</evidence>
<dbReference type="InterPro" id="IPR008271">
    <property type="entry name" value="Ser/Thr_kinase_AS"/>
</dbReference>